<reference evidence="2 3" key="1">
    <citation type="submission" date="2015-09" db="EMBL/GenBank/DDBJ databases">
        <authorList>
            <consortium name="Pathogen Informatics"/>
        </authorList>
    </citation>
    <scope>NUCLEOTIDE SEQUENCE [LARGE SCALE GENOMIC DNA]</scope>
    <source>
        <strain evidence="2 3">2789STDY5834835</strain>
    </source>
</reference>
<dbReference type="InterPro" id="IPR010359">
    <property type="entry name" value="IrrE_HExxH"/>
</dbReference>
<name>A0A173XC16_9FIRM</name>
<dbReference type="EMBL" id="CYZL01000001">
    <property type="protein sequence ID" value="CUN49193.1"/>
    <property type="molecule type" value="Genomic_DNA"/>
</dbReference>
<dbReference type="RefSeq" id="WP_055297772.1">
    <property type="nucleotide sequence ID" value="NZ_BLYK01000008.1"/>
</dbReference>
<proteinExistence type="predicted"/>
<dbReference type="PANTHER" id="PTHR43236">
    <property type="entry name" value="ANTITOXIN HIGA1"/>
    <property type="match status" value="1"/>
</dbReference>
<dbReference type="AlphaFoldDB" id="A0A173XC16"/>
<sequence length="167" mass="18864">MYRKLYVDGCVDIVCNAVKVQSPLTLEQLCQIIQENLPGSCVPRDNLKEDARLVILDDSSFTIEYANTVPETKLLFSIAHELGHLILHFLEDDGNGKLKTKESVNIGEVEEYEANEFAAYLLMPDEQFISKCKEFSENGMISINKLAEYFHVSNRTATVRGMALGLW</sequence>
<dbReference type="Gene3D" id="1.10.10.2910">
    <property type="match status" value="1"/>
</dbReference>
<dbReference type="InterPro" id="IPR052345">
    <property type="entry name" value="Rad_response_metalloprotease"/>
</dbReference>
<evidence type="ECO:0000313" key="3">
    <source>
        <dbReference type="Proteomes" id="UP000095679"/>
    </source>
</evidence>
<evidence type="ECO:0000259" key="1">
    <source>
        <dbReference type="Pfam" id="PF06114"/>
    </source>
</evidence>
<dbReference type="Pfam" id="PF06114">
    <property type="entry name" value="Peptidase_M78"/>
    <property type="match status" value="1"/>
</dbReference>
<dbReference type="PANTHER" id="PTHR43236:SF1">
    <property type="entry name" value="BLL7220 PROTEIN"/>
    <property type="match status" value="1"/>
</dbReference>
<gene>
    <name evidence="2" type="ORF">ERS852450_00082</name>
</gene>
<evidence type="ECO:0000313" key="2">
    <source>
        <dbReference type="EMBL" id="CUN49193.1"/>
    </source>
</evidence>
<organism evidence="2 3">
    <name type="scientific">Anaerobutyricum hallii</name>
    <dbReference type="NCBI Taxonomy" id="39488"/>
    <lineage>
        <taxon>Bacteria</taxon>
        <taxon>Bacillati</taxon>
        <taxon>Bacillota</taxon>
        <taxon>Clostridia</taxon>
        <taxon>Lachnospirales</taxon>
        <taxon>Lachnospiraceae</taxon>
        <taxon>Anaerobutyricum</taxon>
    </lineage>
</organism>
<dbReference type="Proteomes" id="UP000095679">
    <property type="component" value="Unassembled WGS sequence"/>
</dbReference>
<feature type="domain" description="IrrE N-terminal-like" evidence="1">
    <location>
        <begin position="62"/>
        <end position="157"/>
    </location>
</feature>
<protein>
    <submittedName>
        <fullName evidence="2">Domain of uncharacterized function (DUF955)</fullName>
    </submittedName>
</protein>
<accession>A0A173XC16</accession>